<organism evidence="1">
    <name type="scientific">Anguilla anguilla</name>
    <name type="common">European freshwater eel</name>
    <name type="synonym">Muraena anguilla</name>
    <dbReference type="NCBI Taxonomy" id="7936"/>
    <lineage>
        <taxon>Eukaryota</taxon>
        <taxon>Metazoa</taxon>
        <taxon>Chordata</taxon>
        <taxon>Craniata</taxon>
        <taxon>Vertebrata</taxon>
        <taxon>Euteleostomi</taxon>
        <taxon>Actinopterygii</taxon>
        <taxon>Neopterygii</taxon>
        <taxon>Teleostei</taxon>
        <taxon>Anguilliformes</taxon>
        <taxon>Anguillidae</taxon>
        <taxon>Anguilla</taxon>
    </lineage>
</organism>
<proteinExistence type="predicted"/>
<dbReference type="EMBL" id="GBXM01088511">
    <property type="protein sequence ID" value="JAH20066.1"/>
    <property type="molecule type" value="Transcribed_RNA"/>
</dbReference>
<accession>A0A0E9QSX5</accession>
<sequence>MVGDQWLRCPYTCQ</sequence>
<evidence type="ECO:0000313" key="1">
    <source>
        <dbReference type="EMBL" id="JAH20066.1"/>
    </source>
</evidence>
<reference evidence="1" key="2">
    <citation type="journal article" date="2015" name="Fish Shellfish Immunol.">
        <title>Early steps in the European eel (Anguilla anguilla)-Vibrio vulnificus interaction in the gills: Role of the RtxA13 toxin.</title>
        <authorList>
            <person name="Callol A."/>
            <person name="Pajuelo D."/>
            <person name="Ebbesson L."/>
            <person name="Teles M."/>
            <person name="MacKenzie S."/>
            <person name="Amaro C."/>
        </authorList>
    </citation>
    <scope>NUCLEOTIDE SEQUENCE</scope>
</reference>
<reference evidence="1" key="1">
    <citation type="submission" date="2014-11" db="EMBL/GenBank/DDBJ databases">
        <authorList>
            <person name="Amaro Gonzalez C."/>
        </authorList>
    </citation>
    <scope>NUCLEOTIDE SEQUENCE</scope>
</reference>
<protein>
    <submittedName>
        <fullName evidence="1">Uncharacterized protein</fullName>
    </submittedName>
</protein>
<name>A0A0E9QSX5_ANGAN</name>